<feature type="transmembrane region" description="Helical" evidence="1">
    <location>
        <begin position="20"/>
        <end position="41"/>
    </location>
</feature>
<keyword evidence="1" id="KW-1133">Transmembrane helix</keyword>
<accession>A0A1G2AZY2</accession>
<organism evidence="2 3">
    <name type="scientific">Candidatus Kerfeldbacteria bacterium RIFCSPLOWO2_01_FULL_48_11</name>
    <dbReference type="NCBI Taxonomy" id="1798543"/>
    <lineage>
        <taxon>Bacteria</taxon>
        <taxon>Candidatus Kerfeldiibacteriota</taxon>
    </lineage>
</organism>
<dbReference type="Proteomes" id="UP000179164">
    <property type="component" value="Unassembled WGS sequence"/>
</dbReference>
<reference evidence="2 3" key="1">
    <citation type="journal article" date="2016" name="Nat. Commun.">
        <title>Thousands of microbial genomes shed light on interconnected biogeochemical processes in an aquifer system.</title>
        <authorList>
            <person name="Anantharaman K."/>
            <person name="Brown C.T."/>
            <person name="Hug L.A."/>
            <person name="Sharon I."/>
            <person name="Castelle C.J."/>
            <person name="Probst A.J."/>
            <person name="Thomas B.C."/>
            <person name="Singh A."/>
            <person name="Wilkins M.J."/>
            <person name="Karaoz U."/>
            <person name="Brodie E.L."/>
            <person name="Williams K.H."/>
            <person name="Hubbard S.S."/>
            <person name="Banfield J.F."/>
        </authorList>
    </citation>
    <scope>NUCLEOTIDE SEQUENCE [LARGE SCALE GENOMIC DNA]</scope>
</reference>
<name>A0A1G2AZY2_9BACT</name>
<keyword evidence="1" id="KW-0812">Transmembrane</keyword>
<comment type="caution">
    <text evidence="2">The sequence shown here is derived from an EMBL/GenBank/DDBJ whole genome shotgun (WGS) entry which is preliminary data.</text>
</comment>
<keyword evidence="1" id="KW-0472">Membrane</keyword>
<dbReference type="EMBL" id="MHKE01000020">
    <property type="protein sequence ID" value="OGY82468.1"/>
    <property type="molecule type" value="Genomic_DNA"/>
</dbReference>
<evidence type="ECO:0000313" key="3">
    <source>
        <dbReference type="Proteomes" id="UP000179164"/>
    </source>
</evidence>
<evidence type="ECO:0000256" key="1">
    <source>
        <dbReference type="SAM" id="Phobius"/>
    </source>
</evidence>
<sequence length="63" mass="6840">MSSKRSRNQHKSAPKPKSMWKITLTLAIIAIVVILIVRYAMKDRTAQASGTQGSAAIVTETLA</sequence>
<protein>
    <submittedName>
        <fullName evidence="2">Uncharacterized protein</fullName>
    </submittedName>
</protein>
<gene>
    <name evidence="2" type="ORF">A2898_05545</name>
</gene>
<evidence type="ECO:0000313" key="2">
    <source>
        <dbReference type="EMBL" id="OGY82468.1"/>
    </source>
</evidence>
<proteinExistence type="predicted"/>
<dbReference type="AlphaFoldDB" id="A0A1G2AZY2"/>